<dbReference type="AlphaFoldDB" id="K3WNW1"/>
<dbReference type="InterPro" id="IPR027417">
    <property type="entry name" value="P-loop_NTPase"/>
</dbReference>
<dbReference type="EMBL" id="GL376635">
    <property type="status" value="NOT_ANNOTATED_CDS"/>
    <property type="molecule type" value="Genomic_DNA"/>
</dbReference>
<organism evidence="4 5">
    <name type="scientific">Globisporangium ultimum (strain ATCC 200006 / CBS 805.95 / DAOM BR144)</name>
    <name type="common">Pythium ultimum</name>
    <dbReference type="NCBI Taxonomy" id="431595"/>
    <lineage>
        <taxon>Eukaryota</taxon>
        <taxon>Sar</taxon>
        <taxon>Stramenopiles</taxon>
        <taxon>Oomycota</taxon>
        <taxon>Peronosporomycetes</taxon>
        <taxon>Pythiales</taxon>
        <taxon>Pythiaceae</taxon>
        <taxon>Globisporangium</taxon>
    </lineage>
</organism>
<evidence type="ECO:0000259" key="3">
    <source>
        <dbReference type="PROSITE" id="PS50893"/>
    </source>
</evidence>
<feature type="domain" description="ABC transporter" evidence="3">
    <location>
        <begin position="33"/>
        <end position="270"/>
    </location>
</feature>
<dbReference type="Pfam" id="PF00005">
    <property type="entry name" value="ABC_tran"/>
    <property type="match status" value="1"/>
</dbReference>
<reference evidence="4" key="3">
    <citation type="submission" date="2015-02" db="UniProtKB">
        <authorList>
            <consortium name="EnsemblProtists"/>
        </authorList>
    </citation>
    <scope>IDENTIFICATION</scope>
    <source>
        <strain evidence="4">DAOM BR144</strain>
    </source>
</reference>
<dbReference type="STRING" id="431595.K3WNW1"/>
<evidence type="ECO:0000256" key="2">
    <source>
        <dbReference type="ARBA" id="ARBA00022840"/>
    </source>
</evidence>
<dbReference type="PANTHER" id="PTHR43158:SF2">
    <property type="entry name" value="SKFA PEPTIDE EXPORT ATP-BINDING PROTEIN SKFE"/>
    <property type="match status" value="1"/>
</dbReference>
<dbReference type="PANTHER" id="PTHR43158">
    <property type="entry name" value="SKFA PEPTIDE EXPORT ATP-BINDING PROTEIN SKFE"/>
    <property type="match status" value="1"/>
</dbReference>
<dbReference type="InParanoid" id="K3WNW1"/>
<protein>
    <recommendedName>
        <fullName evidence="3">ABC transporter domain-containing protein</fullName>
    </recommendedName>
</protein>
<dbReference type="EnsemblProtists" id="PYU1_T006653">
    <property type="protein sequence ID" value="PYU1_T006653"/>
    <property type="gene ID" value="PYU1_G006641"/>
</dbReference>
<reference evidence="5" key="1">
    <citation type="journal article" date="2010" name="Genome Biol.">
        <title>Genome sequence of the necrotrophic plant pathogen Pythium ultimum reveals original pathogenicity mechanisms and effector repertoire.</title>
        <authorList>
            <person name="Levesque C.A."/>
            <person name="Brouwer H."/>
            <person name="Cano L."/>
            <person name="Hamilton J.P."/>
            <person name="Holt C."/>
            <person name="Huitema E."/>
            <person name="Raffaele S."/>
            <person name="Robideau G.P."/>
            <person name="Thines M."/>
            <person name="Win J."/>
            <person name="Zerillo M.M."/>
            <person name="Beakes G.W."/>
            <person name="Boore J.L."/>
            <person name="Busam D."/>
            <person name="Dumas B."/>
            <person name="Ferriera S."/>
            <person name="Fuerstenberg S.I."/>
            <person name="Gachon C.M."/>
            <person name="Gaulin E."/>
            <person name="Govers F."/>
            <person name="Grenville-Briggs L."/>
            <person name="Horner N."/>
            <person name="Hostetler J."/>
            <person name="Jiang R.H."/>
            <person name="Johnson J."/>
            <person name="Krajaejun T."/>
            <person name="Lin H."/>
            <person name="Meijer H.J."/>
            <person name="Moore B."/>
            <person name="Morris P."/>
            <person name="Phuntmart V."/>
            <person name="Puiu D."/>
            <person name="Shetty J."/>
            <person name="Stajich J.E."/>
            <person name="Tripathy S."/>
            <person name="Wawra S."/>
            <person name="van West P."/>
            <person name="Whitty B.R."/>
            <person name="Coutinho P.M."/>
            <person name="Henrissat B."/>
            <person name="Martin F."/>
            <person name="Thomas P.D."/>
            <person name="Tyler B.M."/>
            <person name="De Vries R.P."/>
            <person name="Kamoun S."/>
            <person name="Yandell M."/>
            <person name="Tisserat N."/>
            <person name="Buell C.R."/>
        </authorList>
    </citation>
    <scope>NUCLEOTIDE SEQUENCE</scope>
    <source>
        <strain evidence="5">DAOM:BR144</strain>
    </source>
</reference>
<dbReference type="InterPro" id="IPR003593">
    <property type="entry name" value="AAA+_ATPase"/>
</dbReference>
<evidence type="ECO:0000313" key="4">
    <source>
        <dbReference type="EnsemblProtists" id="PYU1_T006653"/>
    </source>
</evidence>
<dbReference type="Gene3D" id="3.40.50.300">
    <property type="entry name" value="P-loop containing nucleotide triphosphate hydrolases"/>
    <property type="match status" value="1"/>
</dbReference>
<keyword evidence="1" id="KW-0547">Nucleotide-binding</keyword>
<dbReference type="GO" id="GO:0016887">
    <property type="term" value="F:ATP hydrolysis activity"/>
    <property type="evidence" value="ECO:0007669"/>
    <property type="project" value="InterPro"/>
</dbReference>
<proteinExistence type="predicted"/>
<dbReference type="InterPro" id="IPR003439">
    <property type="entry name" value="ABC_transporter-like_ATP-bd"/>
</dbReference>
<keyword evidence="5" id="KW-1185">Reference proteome</keyword>
<dbReference type="eggNOG" id="KOG2355">
    <property type="taxonomic scope" value="Eukaryota"/>
</dbReference>
<dbReference type="Proteomes" id="UP000019132">
    <property type="component" value="Unassembled WGS sequence"/>
</dbReference>
<dbReference type="GO" id="GO:0005524">
    <property type="term" value="F:ATP binding"/>
    <property type="evidence" value="ECO:0007669"/>
    <property type="project" value="UniProtKB-KW"/>
</dbReference>
<evidence type="ECO:0000256" key="1">
    <source>
        <dbReference type="ARBA" id="ARBA00022741"/>
    </source>
</evidence>
<dbReference type="SUPFAM" id="SSF52540">
    <property type="entry name" value="P-loop containing nucleoside triphosphate hydrolases"/>
    <property type="match status" value="1"/>
</dbReference>
<accession>K3WNW1</accession>
<dbReference type="SMART" id="SM00382">
    <property type="entry name" value="AAA"/>
    <property type="match status" value="1"/>
</dbReference>
<keyword evidence="2" id="KW-0067">ATP-binding</keyword>
<dbReference type="OMA" id="YLGTEWV"/>
<reference evidence="5" key="2">
    <citation type="submission" date="2010-04" db="EMBL/GenBank/DDBJ databases">
        <authorList>
            <person name="Buell R."/>
            <person name="Hamilton J."/>
            <person name="Hostetler J."/>
        </authorList>
    </citation>
    <scope>NUCLEOTIDE SEQUENCE [LARGE SCALE GENOMIC DNA]</scope>
    <source>
        <strain evidence="5">DAOM:BR144</strain>
    </source>
</reference>
<dbReference type="FunCoup" id="K3WNW1">
    <property type="interactions" value="22"/>
</dbReference>
<dbReference type="VEuPathDB" id="FungiDB:PYU1_G006641"/>
<dbReference type="PROSITE" id="PS50893">
    <property type="entry name" value="ABC_TRANSPORTER_2"/>
    <property type="match status" value="1"/>
</dbReference>
<sequence>MASIPADAPPVQITNLNFAFAKVTIGGHLVNKLQHDTSGNAIRDSETDDRVLKNMHLTIQPGKRVLIVGGNGAGKSTLLSVLAGKHLTADDTSLIFGRDSFRDTQLNLMRAFVSADWGHRAVAFAAHAMAYSADMAIEEMMVKLQSEYPERRDYLLKVLRIDPKWRLHRLSDGQRRRVQLFLALIRPSKLIILDEVLGMLDIISRENVLAFLKEETEKRNATVLLATHIFDGTDVWATDVVYIRRGTIGFHGPMDQFTQRDGQIVPMYKAVECWLREELEEDDRVEREAGLAASGGKFDLANAQNRAGGYASGRLGGVDVDML</sequence>
<dbReference type="HOGENOM" id="CLU_057592_2_0_1"/>
<evidence type="ECO:0000313" key="5">
    <source>
        <dbReference type="Proteomes" id="UP000019132"/>
    </source>
</evidence>
<name>K3WNW1_GLOUD</name>